<evidence type="ECO:0000256" key="1">
    <source>
        <dbReference type="SAM" id="MobiDB-lite"/>
    </source>
</evidence>
<name>A0A0C2T6C8_AMAMK</name>
<protein>
    <submittedName>
        <fullName evidence="2">Uncharacterized protein</fullName>
    </submittedName>
</protein>
<dbReference type="AlphaFoldDB" id="A0A0C2T6C8"/>
<dbReference type="OrthoDB" id="2751409at2759"/>
<organism evidence="2 3">
    <name type="scientific">Amanita muscaria (strain Koide BX008)</name>
    <dbReference type="NCBI Taxonomy" id="946122"/>
    <lineage>
        <taxon>Eukaryota</taxon>
        <taxon>Fungi</taxon>
        <taxon>Dikarya</taxon>
        <taxon>Basidiomycota</taxon>
        <taxon>Agaricomycotina</taxon>
        <taxon>Agaricomycetes</taxon>
        <taxon>Agaricomycetidae</taxon>
        <taxon>Agaricales</taxon>
        <taxon>Pluteineae</taxon>
        <taxon>Amanitaceae</taxon>
        <taxon>Amanita</taxon>
    </lineage>
</organism>
<reference evidence="2 3" key="1">
    <citation type="submission" date="2014-04" db="EMBL/GenBank/DDBJ databases">
        <title>Evolutionary Origins and Diversification of the Mycorrhizal Mutualists.</title>
        <authorList>
            <consortium name="DOE Joint Genome Institute"/>
            <consortium name="Mycorrhizal Genomics Consortium"/>
            <person name="Kohler A."/>
            <person name="Kuo A."/>
            <person name="Nagy L.G."/>
            <person name="Floudas D."/>
            <person name="Copeland A."/>
            <person name="Barry K.W."/>
            <person name="Cichocki N."/>
            <person name="Veneault-Fourrey C."/>
            <person name="LaButti K."/>
            <person name="Lindquist E.A."/>
            <person name="Lipzen A."/>
            <person name="Lundell T."/>
            <person name="Morin E."/>
            <person name="Murat C."/>
            <person name="Riley R."/>
            <person name="Ohm R."/>
            <person name="Sun H."/>
            <person name="Tunlid A."/>
            <person name="Henrissat B."/>
            <person name="Grigoriev I.V."/>
            <person name="Hibbett D.S."/>
            <person name="Martin F."/>
        </authorList>
    </citation>
    <scope>NUCLEOTIDE SEQUENCE [LARGE SCALE GENOMIC DNA]</scope>
    <source>
        <strain evidence="2 3">Koide BX008</strain>
    </source>
</reference>
<dbReference type="EMBL" id="KN818275">
    <property type="protein sequence ID" value="KIL62129.1"/>
    <property type="molecule type" value="Genomic_DNA"/>
</dbReference>
<feature type="region of interest" description="Disordered" evidence="1">
    <location>
        <begin position="394"/>
        <end position="428"/>
    </location>
</feature>
<sequence length="598" mass="67270">MLKCRIVNREFNAIIQSSTLLQYYLACKAAGVVDNPQSPLSFPERFEALRKREDAWRKLNPVFETTIKPIDLPSPLYELTAGNYFLSDENQKDLSYCRLPSSPQDSPQWVSIPCHGPEQSWSGSIVDMGMAIYEHDLVVNIIASEVGNQAAETGMQRHSLDLVLLKFSTGEYHPLADRPIIHVQRSSAEPYANIRIVGDNLALVVHDQDGSKLFIFDWKTGHKRLQHKAAEDAYNFSGLAFVSPELLLVPNRILSNFEIWQLFSSHSNPNPPVQILSLQIPAVSDNYFIIRLDCHGEPSPFLRSMPYFPPRPFSSSSENSIITVNVLLVSLMELESAYKLIMHRRALLDMIQKWTSPSLLEGLPTWLTATNEVTMHKVADPDGSVKLGALSESVLQTPGSSSRTRDSPTLATSPTFPTPHMSTDSGSSPIFSGSALSTSRYDILQVQWADWGPPISRWFQVHETHKWGTKQSAGQRYVFMDPHPRDKRKYMVGVADFNLYNVRRNVEMKAQLTGGEGEDNGGNGNNEEDMMEENEEELETLDHEGVFTEEVYMGLKCVVSHAPGEYDFDVALMDEERLLGLKLDSENRPESIKVLYFG</sequence>
<dbReference type="InParanoid" id="A0A0C2T6C8"/>
<gene>
    <name evidence="2" type="ORF">M378DRAFT_166112</name>
</gene>
<accession>A0A0C2T6C8</accession>
<keyword evidence="3" id="KW-1185">Reference proteome</keyword>
<proteinExistence type="predicted"/>
<evidence type="ECO:0000313" key="2">
    <source>
        <dbReference type="EMBL" id="KIL62129.1"/>
    </source>
</evidence>
<dbReference type="Proteomes" id="UP000054549">
    <property type="component" value="Unassembled WGS sequence"/>
</dbReference>
<dbReference type="HOGENOM" id="CLU_007279_0_0_1"/>
<feature type="region of interest" description="Disordered" evidence="1">
    <location>
        <begin position="512"/>
        <end position="534"/>
    </location>
</feature>
<evidence type="ECO:0000313" key="3">
    <source>
        <dbReference type="Proteomes" id="UP000054549"/>
    </source>
</evidence>